<feature type="chain" id="PRO_5008889136" evidence="1">
    <location>
        <begin position="26"/>
        <end position="272"/>
    </location>
</feature>
<protein>
    <submittedName>
        <fullName evidence="2">Uncharacterized protein</fullName>
    </submittedName>
</protein>
<sequence>MGFSSHSWLLLFPAMALILIKHCHSGSLHHIKSARIEPRSTKPRHEPPGPPSWQFRLPGLGKGRTSMMTAPTKMMLSAAVAYSHQFNRRRLELPLYALWNQVAQHLTKDLKPLLVMPQYLLYSSDLETNPNDSLATIAGHPEDGESVPDFGIIRTSFHWKDHNAIIGDKVNPEPPSIKNEHIIHWDSIQIDNVTIPVLFEVKRAPPRHLSADDFHLSLTEMLLRARKQLSLRVKLVFTDHNRTHQTSVILVAVSGEWWQWRLVKRRMRRNGG</sequence>
<keyword evidence="1" id="KW-0732">Signal</keyword>
<reference evidence="2 3" key="1">
    <citation type="submission" date="2016-03" db="EMBL/GenBank/DDBJ databases">
        <title>Whole genome sequencing of Grifola frondosa 9006-11.</title>
        <authorList>
            <person name="Min B."/>
            <person name="Park H."/>
            <person name="Kim J.-G."/>
            <person name="Cho H."/>
            <person name="Oh Y.-L."/>
            <person name="Kong W.-S."/>
            <person name="Choi I.-G."/>
        </authorList>
    </citation>
    <scope>NUCLEOTIDE SEQUENCE [LARGE SCALE GENOMIC DNA]</scope>
    <source>
        <strain evidence="2 3">9006-11</strain>
    </source>
</reference>
<proteinExistence type="predicted"/>
<gene>
    <name evidence="2" type="ORF">A0H81_05356</name>
</gene>
<dbReference type="AlphaFoldDB" id="A0A1C7MHQ1"/>
<keyword evidence="3" id="KW-1185">Reference proteome</keyword>
<name>A0A1C7MHQ1_GRIFR</name>
<evidence type="ECO:0000313" key="3">
    <source>
        <dbReference type="Proteomes" id="UP000092993"/>
    </source>
</evidence>
<comment type="caution">
    <text evidence="2">The sequence shown here is derived from an EMBL/GenBank/DDBJ whole genome shotgun (WGS) entry which is preliminary data.</text>
</comment>
<feature type="signal peptide" evidence="1">
    <location>
        <begin position="1"/>
        <end position="25"/>
    </location>
</feature>
<dbReference type="OrthoDB" id="2610860at2759"/>
<evidence type="ECO:0000256" key="1">
    <source>
        <dbReference type="SAM" id="SignalP"/>
    </source>
</evidence>
<evidence type="ECO:0000313" key="2">
    <source>
        <dbReference type="EMBL" id="OBZ74544.1"/>
    </source>
</evidence>
<organism evidence="2 3">
    <name type="scientific">Grifola frondosa</name>
    <name type="common">Maitake</name>
    <name type="synonym">Polyporus frondosus</name>
    <dbReference type="NCBI Taxonomy" id="5627"/>
    <lineage>
        <taxon>Eukaryota</taxon>
        <taxon>Fungi</taxon>
        <taxon>Dikarya</taxon>
        <taxon>Basidiomycota</taxon>
        <taxon>Agaricomycotina</taxon>
        <taxon>Agaricomycetes</taxon>
        <taxon>Polyporales</taxon>
        <taxon>Grifolaceae</taxon>
        <taxon>Grifola</taxon>
    </lineage>
</organism>
<accession>A0A1C7MHQ1</accession>
<dbReference type="Proteomes" id="UP000092993">
    <property type="component" value="Unassembled WGS sequence"/>
</dbReference>
<dbReference type="EMBL" id="LUGG01000005">
    <property type="protein sequence ID" value="OBZ74544.1"/>
    <property type="molecule type" value="Genomic_DNA"/>
</dbReference>